<reference evidence="2 3" key="1">
    <citation type="journal article" date="2013" name="J. Bacteriol.">
        <title>Roles of HynAB and Ech, the only two hydrogenases found in the model sulfate reducer Desulfovibrio gigas.</title>
        <authorList>
            <person name="Morais-Silva F.O."/>
            <person name="Santos C.I."/>
            <person name="Rodrigues R."/>
            <person name="Pereira I.A."/>
            <person name="Rodrigues-Pousada C."/>
        </authorList>
    </citation>
    <scope>NUCLEOTIDE SEQUENCE [LARGE SCALE GENOMIC DNA]</scope>
    <source>
        <strain evidence="3">ATCC 19364 / DSM 1382 / NCIMB 9332 / VKM B-1759</strain>
    </source>
</reference>
<feature type="domain" description="Transposase IS701-like DDE" evidence="1">
    <location>
        <begin position="14"/>
        <end position="285"/>
    </location>
</feature>
<evidence type="ECO:0000313" key="2">
    <source>
        <dbReference type="EMBL" id="AGW13063.1"/>
    </source>
</evidence>
<dbReference type="STRING" id="1121448.DGI_1207"/>
<keyword evidence="3" id="KW-1185">Reference proteome</keyword>
<dbReference type="AlphaFoldDB" id="T2G9X4"/>
<dbReference type="SUPFAM" id="SSF53098">
    <property type="entry name" value="Ribonuclease H-like"/>
    <property type="match status" value="1"/>
</dbReference>
<dbReference type="PANTHER" id="PTHR33627">
    <property type="entry name" value="TRANSPOSASE"/>
    <property type="match status" value="1"/>
</dbReference>
<proteinExistence type="predicted"/>
<reference evidence="3" key="2">
    <citation type="submission" date="2013-07" db="EMBL/GenBank/DDBJ databases">
        <authorList>
            <person name="Morais-Silva F.O."/>
            <person name="Rezende A.M."/>
            <person name="Pimentel C."/>
            <person name="Resende D.M."/>
            <person name="Santos C.I."/>
            <person name="Clemente C."/>
            <person name="de Oliveira L.M."/>
            <person name="da Silva S.M."/>
            <person name="Costa D.A."/>
            <person name="Varela-Raposo A."/>
            <person name="Horacio E.C.A."/>
            <person name="Matos M."/>
            <person name="Flores O."/>
            <person name="Ruiz J.C."/>
            <person name="Rodrigues-Pousada C."/>
        </authorList>
    </citation>
    <scope>NUCLEOTIDE SEQUENCE [LARGE SCALE GENOMIC DNA]</scope>
    <source>
        <strain evidence="3">ATCC 19364 / DSM 1382 / NCIMB 9332 / VKM B-1759</strain>
    </source>
</reference>
<dbReference type="eggNOG" id="COG5659">
    <property type="taxonomic scope" value="Bacteria"/>
</dbReference>
<name>T2G9X4_MEGG1</name>
<dbReference type="PATRIC" id="fig|1121448.10.peg.1199"/>
<dbReference type="NCBIfam" id="NF033540">
    <property type="entry name" value="transpos_IS701"/>
    <property type="match status" value="1"/>
</dbReference>
<evidence type="ECO:0000313" key="3">
    <source>
        <dbReference type="Proteomes" id="UP000016587"/>
    </source>
</evidence>
<dbReference type="Pfam" id="PF13546">
    <property type="entry name" value="DDE_5"/>
    <property type="match status" value="1"/>
</dbReference>
<dbReference type="KEGG" id="dgg:DGI_1207"/>
<organism evidence="2 3">
    <name type="scientific">Megalodesulfovibrio gigas (strain ATCC 19364 / DSM 1382 / NCIMB 9332 / VKM B-1759)</name>
    <name type="common">Desulfovibrio gigas</name>
    <dbReference type="NCBI Taxonomy" id="1121448"/>
    <lineage>
        <taxon>Bacteria</taxon>
        <taxon>Pseudomonadati</taxon>
        <taxon>Thermodesulfobacteriota</taxon>
        <taxon>Desulfovibrionia</taxon>
        <taxon>Desulfovibrionales</taxon>
        <taxon>Desulfovibrionaceae</taxon>
        <taxon>Megalodesulfovibrio</taxon>
    </lineage>
</organism>
<dbReference type="InterPro" id="IPR038721">
    <property type="entry name" value="IS701-like_DDE_dom"/>
</dbReference>
<dbReference type="RefSeq" id="WP_021759846.1">
    <property type="nucleotide sequence ID" value="NC_022444.1"/>
</dbReference>
<dbReference type="OrthoDB" id="6139076at2"/>
<accession>T2G9X4</accession>
<sequence>MKALNDFERYLELLCKGLGHSNRHRNLVDYCYGLMLPIEQKNIESLAAYADPANTSAKRQALHHFVSKSDWSDEAVRDRVLQWAAPALRAEHDAVWIIDDTCFANKGRHSAGAARQHCGQMGRQDNCQVAVSLSLANEKASLPVEYRLYLPREWAEDDQRRAKVGVPEDIAFATKPELALEMLHRAKKTRIPCGTVLADVGYGKDTAFRDGLTSLGLPYVVGVTSQLSVWPAGRAPLPPLPHARRGRPSKLLRRGPGHEPIAIKSLARELPATAWRTVTWREGGTATLTSRFAAVRVRPSHRDFRRSEVRQEEWLLMEWLDSMDAPTRFWLSTLPEDVSLERLVKTAKMHWRIGRDQQELKQEYGLGHFEGHSWRGFHHHATLCVAAYAFFLAARLRRSEAPRQPVAEQPALQLVRESLPRCTHTAATARTGLDLTFVPAHHRLASCSAFAEMPLLRRPSEVRGML</sequence>
<evidence type="ECO:0000259" key="1">
    <source>
        <dbReference type="Pfam" id="PF13546"/>
    </source>
</evidence>
<dbReference type="HOGENOM" id="CLU_033141_3_1_7"/>
<dbReference type="EMBL" id="CP006585">
    <property type="protein sequence ID" value="AGW13063.1"/>
    <property type="molecule type" value="Genomic_DNA"/>
</dbReference>
<dbReference type="PANTHER" id="PTHR33627:SF1">
    <property type="entry name" value="TRANSPOSASE"/>
    <property type="match status" value="1"/>
</dbReference>
<protein>
    <submittedName>
        <fullName evidence="2">Putative transposase, IS4 family protein</fullName>
    </submittedName>
</protein>
<dbReference type="Proteomes" id="UP000016587">
    <property type="component" value="Chromosome"/>
</dbReference>
<dbReference type="InterPro" id="IPR012337">
    <property type="entry name" value="RNaseH-like_sf"/>
</dbReference>
<gene>
    <name evidence="2" type="ORF">DGI_1207</name>
</gene>
<dbReference type="InterPro" id="IPR039365">
    <property type="entry name" value="IS701-like"/>
</dbReference>